<keyword evidence="3" id="KW-1185">Reference proteome</keyword>
<evidence type="ECO:0000313" key="3">
    <source>
        <dbReference type="Proteomes" id="UP000716322"/>
    </source>
</evidence>
<comment type="caution">
    <text evidence="2">The sequence shown here is derived from an EMBL/GenBank/DDBJ whole genome shotgun (WGS) entry which is preliminary data.</text>
</comment>
<dbReference type="InterPro" id="IPR004352">
    <property type="entry name" value="GH114_TIM-barrel"/>
</dbReference>
<feature type="domain" description="Glycoside-hydrolase family GH114 TIM-barrel" evidence="1">
    <location>
        <begin position="51"/>
        <end position="274"/>
    </location>
</feature>
<evidence type="ECO:0000259" key="1">
    <source>
        <dbReference type="Pfam" id="PF03537"/>
    </source>
</evidence>
<protein>
    <recommendedName>
        <fullName evidence="1">Glycoside-hydrolase family GH114 TIM-barrel domain-containing protein</fullName>
    </recommendedName>
</protein>
<accession>A0ABX0PJQ5</accession>
<name>A0ABX0PJQ5_9BURK</name>
<dbReference type="InterPro" id="IPR016062">
    <property type="entry name" value="TM1410-rel"/>
</dbReference>
<dbReference type="Gene3D" id="3.20.20.70">
    <property type="entry name" value="Aldolase class I"/>
    <property type="match status" value="1"/>
</dbReference>
<dbReference type="PANTHER" id="PTHR35882:SF2">
    <property type="entry name" value="PELA"/>
    <property type="match status" value="1"/>
</dbReference>
<dbReference type="InterPro" id="IPR017853">
    <property type="entry name" value="GH"/>
</dbReference>
<organism evidence="2 3">
    <name type="scientific">Telluria antibiotica</name>
    <dbReference type="NCBI Taxonomy" id="2717319"/>
    <lineage>
        <taxon>Bacteria</taxon>
        <taxon>Pseudomonadati</taxon>
        <taxon>Pseudomonadota</taxon>
        <taxon>Betaproteobacteria</taxon>
        <taxon>Burkholderiales</taxon>
        <taxon>Oxalobacteraceae</taxon>
        <taxon>Telluria group</taxon>
        <taxon>Telluria</taxon>
    </lineage>
</organism>
<dbReference type="InterPro" id="IPR013785">
    <property type="entry name" value="Aldolase_TIM"/>
</dbReference>
<sequence>MTVFGCAIFGGSTLLDRATAHGNAEKTVAFYYGPTPPLEDMVGIDMVILEPDHVARPEVALQLAAKRRQALFAYVSIGEINVTRNYFAQVPRQTLRTENKNWGSWIVDQTSPLWREFLLTSIIEPLWRQGWRGFFLDTLDSYQLFAKTDLERERQRQALVETIKYLKARHPDANLIFNRGFELLPDVSQFVHAVAAESLYRGYDAVKGQYGQVTPSDRAWLTAQLANARDRYGLPAIAIDYVSPTGPDTCAETMNTASLIRAAGFIPWVTDVTLNSLVQLRCPS</sequence>
<gene>
    <name evidence="2" type="ORF">HAV22_21445</name>
</gene>
<dbReference type="EMBL" id="JAAQOM010000013">
    <property type="protein sequence ID" value="NIA56200.1"/>
    <property type="molecule type" value="Genomic_DNA"/>
</dbReference>
<evidence type="ECO:0000313" key="2">
    <source>
        <dbReference type="EMBL" id="NIA56200.1"/>
    </source>
</evidence>
<dbReference type="PANTHER" id="PTHR35882">
    <property type="entry name" value="PELA"/>
    <property type="match status" value="1"/>
</dbReference>
<dbReference type="Proteomes" id="UP000716322">
    <property type="component" value="Unassembled WGS sequence"/>
</dbReference>
<dbReference type="PRINTS" id="PR01545">
    <property type="entry name" value="THEMAYE10DUF"/>
</dbReference>
<proteinExistence type="predicted"/>
<dbReference type="SUPFAM" id="SSF51445">
    <property type="entry name" value="(Trans)glycosidases"/>
    <property type="match status" value="1"/>
</dbReference>
<dbReference type="Pfam" id="PF03537">
    <property type="entry name" value="Glyco_hydro_114"/>
    <property type="match status" value="1"/>
</dbReference>
<reference evidence="2 3" key="1">
    <citation type="submission" date="2020-03" db="EMBL/GenBank/DDBJ databases">
        <title>Genome sequence of strain Massilia sp. TW-1.</title>
        <authorList>
            <person name="Chaudhary D.K."/>
        </authorList>
    </citation>
    <scope>NUCLEOTIDE SEQUENCE [LARGE SCALE GENOMIC DNA]</scope>
    <source>
        <strain evidence="2 3">TW-1</strain>
    </source>
</reference>